<evidence type="ECO:0008006" key="3">
    <source>
        <dbReference type="Google" id="ProtNLM"/>
    </source>
</evidence>
<evidence type="ECO:0000313" key="1">
    <source>
        <dbReference type="EMBL" id="EZG42979.1"/>
    </source>
</evidence>
<dbReference type="Proteomes" id="UP000019763">
    <property type="component" value="Unassembled WGS sequence"/>
</dbReference>
<dbReference type="RefSeq" id="XP_011133748.1">
    <property type="nucleotide sequence ID" value="XM_011135446.1"/>
</dbReference>
<dbReference type="EMBL" id="AFNH02001563">
    <property type="protein sequence ID" value="EZG42979.1"/>
    <property type="molecule type" value="Genomic_DNA"/>
</dbReference>
<name>A0A023AW88_GRENI</name>
<keyword evidence="2" id="KW-1185">Reference proteome</keyword>
<dbReference type="GeneID" id="22916391"/>
<evidence type="ECO:0000313" key="2">
    <source>
        <dbReference type="Proteomes" id="UP000019763"/>
    </source>
</evidence>
<comment type="caution">
    <text evidence="1">The sequence shown here is derived from an EMBL/GenBank/DDBJ whole genome shotgun (WGS) entry which is preliminary data.</text>
</comment>
<dbReference type="VEuPathDB" id="CryptoDB:GNI_201870"/>
<dbReference type="AlphaFoldDB" id="A0A023AW88"/>
<feature type="non-terminal residue" evidence="1">
    <location>
        <position position="57"/>
    </location>
</feature>
<protein>
    <recommendedName>
        <fullName evidence="3">Reverse transcriptase/retrotransposon-derived protein RNase H-like domain-containing protein</fullName>
    </recommendedName>
</protein>
<organism evidence="1 2">
    <name type="scientific">Gregarina niphandrodes</name>
    <name type="common">Septate eugregarine</name>
    <dbReference type="NCBI Taxonomy" id="110365"/>
    <lineage>
        <taxon>Eukaryota</taxon>
        <taxon>Sar</taxon>
        <taxon>Alveolata</taxon>
        <taxon>Apicomplexa</taxon>
        <taxon>Conoidasida</taxon>
        <taxon>Gregarinasina</taxon>
        <taxon>Eugregarinorida</taxon>
        <taxon>Gregarinidae</taxon>
        <taxon>Gregarina</taxon>
    </lineage>
</organism>
<reference evidence="1" key="1">
    <citation type="submission" date="2013-12" db="EMBL/GenBank/DDBJ databases">
        <authorList>
            <person name="Omoto C.K."/>
            <person name="Sibley D."/>
            <person name="Venepally P."/>
            <person name="Hadjithomas M."/>
            <person name="Karamycheva S."/>
            <person name="Brunk B."/>
            <person name="Roos D."/>
            <person name="Caler E."/>
            <person name="Lorenzi H."/>
        </authorList>
    </citation>
    <scope>NUCLEOTIDE SEQUENCE</scope>
</reference>
<sequence>MERIKPDDSKELMIFVDASDMQAGMVVIYNGQTVMTESLALTKTSTNLASYKEVQGA</sequence>
<gene>
    <name evidence="1" type="ORF">GNI_201870</name>
</gene>
<accession>A0A023AW88</accession>
<proteinExistence type="predicted"/>